<proteinExistence type="predicted"/>
<dbReference type="InterPro" id="IPR050764">
    <property type="entry name" value="CbbQ/NirQ/NorQ/GpvN"/>
</dbReference>
<dbReference type="GO" id="GO:0016887">
    <property type="term" value="F:ATP hydrolysis activity"/>
    <property type="evidence" value="ECO:0007669"/>
    <property type="project" value="InterPro"/>
</dbReference>
<accession>A0A1G9V6G6</accession>
<dbReference type="CDD" id="cd00009">
    <property type="entry name" value="AAA"/>
    <property type="match status" value="1"/>
</dbReference>
<dbReference type="EMBL" id="FNFO01000019">
    <property type="protein sequence ID" value="SDM67749.1"/>
    <property type="molecule type" value="Genomic_DNA"/>
</dbReference>
<evidence type="ECO:0000313" key="3">
    <source>
        <dbReference type="Proteomes" id="UP000198510"/>
    </source>
</evidence>
<dbReference type="InterPro" id="IPR027417">
    <property type="entry name" value="P-loop_NTPase"/>
</dbReference>
<sequence length="385" mass="42739">MDTNPTSQQINEQAGKLAEELMRFLKITNPAGQGDPKAAKVDVAQVKKIIAEELQGLQITADHLSPELLKMVSAVQRIELVLPSGDVVPVPGAGEIPAFFKIIDDLLVGNNVYLYGEAGTGKTTLAKEIGRALQRQVVVVSCNQFTSTIDLKGGQTIEGYQEGLLIEAWRDGKILVLDEMPKLDPNTAGILNEALAMSADQEKPDYVPSIRNGRGVEIKKHPDFCVIATGNTTGKATSPRYVGNNKLDLSLIDRFTGSYYRVEFNRDLEKSLLFSAVYEICDKIRDGLISSGVKDEIMTLRFMLSCNRIYQIEMERALGQRPAVKNGKTLKDHIDSYFEVMPSDKALSIKHTIDYDDFLNTYRGPKEMQRFRQEYGAKSTPITND</sequence>
<evidence type="ECO:0000259" key="1">
    <source>
        <dbReference type="SMART" id="SM00382"/>
    </source>
</evidence>
<dbReference type="Pfam" id="PF07728">
    <property type="entry name" value="AAA_5"/>
    <property type="match status" value="1"/>
</dbReference>
<dbReference type="Gene3D" id="3.40.50.300">
    <property type="entry name" value="P-loop containing nucleotide triphosphate hydrolases"/>
    <property type="match status" value="1"/>
</dbReference>
<name>A0A1G9V6G6_9BACT</name>
<protein>
    <submittedName>
        <fullName evidence="2">Cobaltochelatase CobS</fullName>
    </submittedName>
</protein>
<feature type="domain" description="AAA+ ATPase" evidence="1">
    <location>
        <begin position="108"/>
        <end position="253"/>
    </location>
</feature>
<dbReference type="Proteomes" id="UP000198510">
    <property type="component" value="Unassembled WGS sequence"/>
</dbReference>
<evidence type="ECO:0000313" key="2">
    <source>
        <dbReference type="EMBL" id="SDM67749.1"/>
    </source>
</evidence>
<dbReference type="PANTHER" id="PTHR42759:SF1">
    <property type="entry name" value="MAGNESIUM-CHELATASE SUBUNIT CHLD"/>
    <property type="match status" value="1"/>
</dbReference>
<dbReference type="STRING" id="1075417.SAMN05421823_11931"/>
<dbReference type="SMART" id="SM00382">
    <property type="entry name" value="AAA"/>
    <property type="match status" value="1"/>
</dbReference>
<dbReference type="GO" id="GO:0005524">
    <property type="term" value="F:ATP binding"/>
    <property type="evidence" value="ECO:0007669"/>
    <property type="project" value="InterPro"/>
</dbReference>
<dbReference type="InterPro" id="IPR003593">
    <property type="entry name" value="AAA+_ATPase"/>
</dbReference>
<reference evidence="2 3" key="1">
    <citation type="submission" date="2016-10" db="EMBL/GenBank/DDBJ databases">
        <authorList>
            <person name="de Groot N.N."/>
        </authorList>
    </citation>
    <scope>NUCLEOTIDE SEQUENCE [LARGE SCALE GENOMIC DNA]</scope>
    <source>
        <strain evidence="2 3">DSM 25186</strain>
    </source>
</reference>
<gene>
    <name evidence="2" type="ORF">SAMN05421823_11931</name>
</gene>
<dbReference type="AlphaFoldDB" id="A0A1G9V6G6"/>
<dbReference type="RefSeq" id="WP_218127211.1">
    <property type="nucleotide sequence ID" value="NZ_FNFO01000019.1"/>
</dbReference>
<dbReference type="PANTHER" id="PTHR42759">
    <property type="entry name" value="MOXR FAMILY PROTEIN"/>
    <property type="match status" value="1"/>
</dbReference>
<keyword evidence="3" id="KW-1185">Reference proteome</keyword>
<dbReference type="InterPro" id="IPR011704">
    <property type="entry name" value="ATPase_dyneun-rel_AAA"/>
</dbReference>
<organism evidence="2 3">
    <name type="scientific">Catalinimonas alkaloidigena</name>
    <dbReference type="NCBI Taxonomy" id="1075417"/>
    <lineage>
        <taxon>Bacteria</taxon>
        <taxon>Pseudomonadati</taxon>
        <taxon>Bacteroidota</taxon>
        <taxon>Cytophagia</taxon>
        <taxon>Cytophagales</taxon>
        <taxon>Catalimonadaceae</taxon>
        <taxon>Catalinimonas</taxon>
    </lineage>
</organism>
<dbReference type="SUPFAM" id="SSF52540">
    <property type="entry name" value="P-loop containing nucleoside triphosphate hydrolases"/>
    <property type="match status" value="1"/>
</dbReference>